<dbReference type="InterPro" id="IPR053716">
    <property type="entry name" value="Flag_assembly_chemotaxis_eff"/>
</dbReference>
<protein>
    <recommendedName>
        <fullName evidence="3">Flagellar FliJ protein</fullName>
    </recommendedName>
</protein>
<comment type="subcellular location">
    <subcellularLocation>
        <location evidence="1">Cell membrane</location>
        <topology evidence="1">Peripheral membrane protein</topology>
        <orientation evidence="1">Cytoplasmic side</orientation>
    </subcellularLocation>
</comment>
<keyword evidence="9" id="KW-0472">Membrane</keyword>
<evidence type="ECO:0000256" key="8">
    <source>
        <dbReference type="ARBA" id="ARBA00022927"/>
    </source>
</evidence>
<dbReference type="Pfam" id="PF02050">
    <property type="entry name" value="FliJ"/>
    <property type="match status" value="1"/>
</dbReference>
<keyword evidence="12" id="KW-0282">Flagellum</keyword>
<dbReference type="Gene3D" id="1.10.287.1700">
    <property type="match status" value="1"/>
</dbReference>
<evidence type="ECO:0000256" key="2">
    <source>
        <dbReference type="ARBA" id="ARBA00010004"/>
    </source>
</evidence>
<gene>
    <name evidence="12" type="ORF">JOC54_000882</name>
</gene>
<organism evidence="12 13">
    <name type="scientific">Shouchella xiaoxiensis</name>
    <dbReference type="NCBI Taxonomy" id="766895"/>
    <lineage>
        <taxon>Bacteria</taxon>
        <taxon>Bacillati</taxon>
        <taxon>Bacillota</taxon>
        <taxon>Bacilli</taxon>
        <taxon>Bacillales</taxon>
        <taxon>Bacillaceae</taxon>
        <taxon>Shouchella</taxon>
    </lineage>
</organism>
<dbReference type="Proteomes" id="UP001179280">
    <property type="component" value="Unassembled WGS sequence"/>
</dbReference>
<evidence type="ECO:0000256" key="10">
    <source>
        <dbReference type="ARBA" id="ARBA00023225"/>
    </source>
</evidence>
<keyword evidence="11" id="KW-0175">Coiled coil</keyword>
<keyword evidence="8" id="KW-0653">Protein transport</keyword>
<comment type="similarity">
    <text evidence="2">Belongs to the FliJ family.</text>
</comment>
<keyword evidence="7" id="KW-1005">Bacterial flagellum biogenesis</keyword>
<evidence type="ECO:0000256" key="11">
    <source>
        <dbReference type="SAM" id="Coils"/>
    </source>
</evidence>
<keyword evidence="12" id="KW-0969">Cilium</keyword>
<dbReference type="EMBL" id="JAFBCV010000002">
    <property type="protein sequence ID" value="MBM7837651.1"/>
    <property type="molecule type" value="Genomic_DNA"/>
</dbReference>
<name>A0ABS2SQ56_9BACI</name>
<evidence type="ECO:0000256" key="3">
    <source>
        <dbReference type="ARBA" id="ARBA00020392"/>
    </source>
</evidence>
<comment type="caution">
    <text evidence="12">The sequence shown here is derived from an EMBL/GenBank/DDBJ whole genome shotgun (WGS) entry which is preliminary data.</text>
</comment>
<accession>A0ABS2SQ56</accession>
<keyword evidence="13" id="KW-1185">Reference proteome</keyword>
<keyword evidence="10" id="KW-1006">Bacterial flagellum protein export</keyword>
<evidence type="ECO:0000313" key="12">
    <source>
        <dbReference type="EMBL" id="MBM7837651.1"/>
    </source>
</evidence>
<keyword evidence="5" id="KW-1003">Cell membrane</keyword>
<sequence>MSKREKELAKKELDQAEGEFKEKATALYNLLIEKEGLETEQATVLQRKTTVLSLSSYENYLQALETKLMENKQQTDQARDRMQIKQTYFNECAKAYKQYERLKEKKRIEADQLEKQLEQKQMDEVSITRYRRVLV</sequence>
<evidence type="ECO:0000256" key="4">
    <source>
        <dbReference type="ARBA" id="ARBA00022448"/>
    </source>
</evidence>
<reference evidence="12" key="1">
    <citation type="submission" date="2021-01" db="EMBL/GenBank/DDBJ databases">
        <title>Genomic Encyclopedia of Type Strains, Phase IV (KMG-IV): sequencing the most valuable type-strain genomes for metagenomic binning, comparative biology and taxonomic classification.</title>
        <authorList>
            <person name="Goeker M."/>
        </authorList>
    </citation>
    <scope>NUCLEOTIDE SEQUENCE</scope>
    <source>
        <strain evidence="12">DSM 21943</strain>
    </source>
</reference>
<dbReference type="NCBIfam" id="TIGR02473">
    <property type="entry name" value="flagell_FliJ"/>
    <property type="match status" value="1"/>
</dbReference>
<keyword evidence="4" id="KW-0813">Transport</keyword>
<evidence type="ECO:0000256" key="5">
    <source>
        <dbReference type="ARBA" id="ARBA00022475"/>
    </source>
</evidence>
<keyword evidence="12" id="KW-0966">Cell projection</keyword>
<evidence type="ECO:0000256" key="9">
    <source>
        <dbReference type="ARBA" id="ARBA00023136"/>
    </source>
</evidence>
<dbReference type="InterPro" id="IPR012823">
    <property type="entry name" value="Flagell_FliJ"/>
</dbReference>
<evidence type="ECO:0000256" key="7">
    <source>
        <dbReference type="ARBA" id="ARBA00022795"/>
    </source>
</evidence>
<proteinExistence type="inferred from homology"/>
<keyword evidence="6" id="KW-0145">Chemotaxis</keyword>
<evidence type="ECO:0000256" key="6">
    <source>
        <dbReference type="ARBA" id="ARBA00022500"/>
    </source>
</evidence>
<feature type="coiled-coil region" evidence="11">
    <location>
        <begin position="54"/>
        <end position="123"/>
    </location>
</feature>
<evidence type="ECO:0000256" key="1">
    <source>
        <dbReference type="ARBA" id="ARBA00004413"/>
    </source>
</evidence>
<evidence type="ECO:0000313" key="13">
    <source>
        <dbReference type="Proteomes" id="UP001179280"/>
    </source>
</evidence>